<feature type="signal peptide" evidence="1">
    <location>
        <begin position="1"/>
        <end position="16"/>
    </location>
</feature>
<dbReference type="AlphaFoldDB" id="A0A7M7RGU9"/>
<dbReference type="InterPro" id="IPR016186">
    <property type="entry name" value="C-type_lectin-like/link_sf"/>
</dbReference>
<feature type="chain" id="PRO_5029521925" description="C-type lectin domain-containing protein" evidence="1">
    <location>
        <begin position="17"/>
        <end position="168"/>
    </location>
</feature>
<proteinExistence type="predicted"/>
<accession>A0A7M7RGU9</accession>
<dbReference type="SMART" id="SM00034">
    <property type="entry name" value="CLECT"/>
    <property type="match status" value="1"/>
</dbReference>
<evidence type="ECO:0000259" key="2">
    <source>
        <dbReference type="PROSITE" id="PS50041"/>
    </source>
</evidence>
<dbReference type="PROSITE" id="PS51257">
    <property type="entry name" value="PROKAR_LIPOPROTEIN"/>
    <property type="match status" value="1"/>
</dbReference>
<sequence>MFRLMCFAALALAVTACPFGWSQSGRSCYKVSQMAATYEQAAMLCSQQSSCETGFGGHLVSITTDFEKQQVTDILNFNQMARNETWLGLRTYNGPLRWASGEPLNPALTNPWHPGNPMRGPNMCTVSFQNRWATRNCNMRRQFICEMGGSAPPPAFYVNQGTANQETP</sequence>
<dbReference type="OMA" id="FICEMGG"/>
<evidence type="ECO:0000256" key="1">
    <source>
        <dbReference type="SAM" id="SignalP"/>
    </source>
</evidence>
<dbReference type="InterPro" id="IPR050111">
    <property type="entry name" value="C-type_lectin/snaclec_domain"/>
</dbReference>
<dbReference type="SUPFAM" id="SSF56436">
    <property type="entry name" value="C-type lectin-like"/>
    <property type="match status" value="1"/>
</dbReference>
<dbReference type="RefSeq" id="XP_793473.2">
    <property type="nucleotide sequence ID" value="XM_788380.5"/>
</dbReference>
<dbReference type="OrthoDB" id="3650574at2759"/>
<keyword evidence="1" id="KW-0732">Signal</keyword>
<dbReference type="KEGG" id="spu:588710"/>
<dbReference type="EnsemblMetazoa" id="XM_788380">
    <property type="protein sequence ID" value="XP_793473"/>
    <property type="gene ID" value="LOC588710"/>
</dbReference>
<dbReference type="InterPro" id="IPR016187">
    <property type="entry name" value="CTDL_fold"/>
</dbReference>
<dbReference type="InterPro" id="IPR001304">
    <property type="entry name" value="C-type_lectin-like"/>
</dbReference>
<keyword evidence="4" id="KW-1185">Reference proteome</keyword>
<dbReference type="CDD" id="cd00037">
    <property type="entry name" value="CLECT"/>
    <property type="match status" value="1"/>
</dbReference>
<name>A0A7M7RGU9_STRPU</name>
<dbReference type="Pfam" id="PF00059">
    <property type="entry name" value="Lectin_C"/>
    <property type="match status" value="1"/>
</dbReference>
<reference evidence="3" key="2">
    <citation type="submission" date="2021-01" db="UniProtKB">
        <authorList>
            <consortium name="EnsemblMetazoa"/>
        </authorList>
    </citation>
    <scope>IDENTIFICATION</scope>
</reference>
<dbReference type="Gene3D" id="3.10.100.10">
    <property type="entry name" value="Mannose-Binding Protein A, subunit A"/>
    <property type="match status" value="1"/>
</dbReference>
<evidence type="ECO:0000313" key="3">
    <source>
        <dbReference type="EnsemblMetazoa" id="XP_793473"/>
    </source>
</evidence>
<evidence type="ECO:0000313" key="4">
    <source>
        <dbReference type="Proteomes" id="UP000007110"/>
    </source>
</evidence>
<protein>
    <recommendedName>
        <fullName evidence="2">C-type lectin domain-containing protein</fullName>
    </recommendedName>
</protein>
<dbReference type="PANTHER" id="PTHR22803">
    <property type="entry name" value="MANNOSE, PHOSPHOLIPASE, LECTIN RECEPTOR RELATED"/>
    <property type="match status" value="1"/>
</dbReference>
<dbReference type="Proteomes" id="UP000007110">
    <property type="component" value="Unassembled WGS sequence"/>
</dbReference>
<organism evidence="3 4">
    <name type="scientific">Strongylocentrotus purpuratus</name>
    <name type="common">Purple sea urchin</name>
    <dbReference type="NCBI Taxonomy" id="7668"/>
    <lineage>
        <taxon>Eukaryota</taxon>
        <taxon>Metazoa</taxon>
        <taxon>Echinodermata</taxon>
        <taxon>Eleutherozoa</taxon>
        <taxon>Echinozoa</taxon>
        <taxon>Echinoidea</taxon>
        <taxon>Euechinoidea</taxon>
        <taxon>Echinacea</taxon>
        <taxon>Camarodonta</taxon>
        <taxon>Echinidea</taxon>
        <taxon>Strongylocentrotidae</taxon>
        <taxon>Strongylocentrotus</taxon>
    </lineage>
</organism>
<dbReference type="InParanoid" id="A0A7M7RGU9"/>
<dbReference type="PROSITE" id="PS50041">
    <property type="entry name" value="C_TYPE_LECTIN_2"/>
    <property type="match status" value="1"/>
</dbReference>
<dbReference type="GeneID" id="588710"/>
<feature type="domain" description="C-type lectin" evidence="2">
    <location>
        <begin position="24"/>
        <end position="146"/>
    </location>
</feature>
<reference evidence="4" key="1">
    <citation type="submission" date="2015-02" db="EMBL/GenBank/DDBJ databases">
        <title>Genome sequencing for Strongylocentrotus purpuratus.</title>
        <authorList>
            <person name="Murali S."/>
            <person name="Liu Y."/>
            <person name="Vee V."/>
            <person name="English A."/>
            <person name="Wang M."/>
            <person name="Skinner E."/>
            <person name="Han Y."/>
            <person name="Muzny D.M."/>
            <person name="Worley K.C."/>
            <person name="Gibbs R.A."/>
        </authorList>
    </citation>
    <scope>NUCLEOTIDE SEQUENCE</scope>
</reference>